<protein>
    <submittedName>
        <fullName evidence="1">Uncharacterized protein</fullName>
    </submittedName>
</protein>
<organism evidence="1 2">
    <name type="scientific">Parelaphostrongylus tenuis</name>
    <name type="common">Meningeal worm</name>
    <dbReference type="NCBI Taxonomy" id="148309"/>
    <lineage>
        <taxon>Eukaryota</taxon>
        <taxon>Metazoa</taxon>
        <taxon>Ecdysozoa</taxon>
        <taxon>Nematoda</taxon>
        <taxon>Chromadorea</taxon>
        <taxon>Rhabditida</taxon>
        <taxon>Rhabditina</taxon>
        <taxon>Rhabditomorpha</taxon>
        <taxon>Strongyloidea</taxon>
        <taxon>Metastrongylidae</taxon>
        <taxon>Parelaphostrongylus</taxon>
    </lineage>
</organism>
<reference evidence="1" key="1">
    <citation type="submission" date="2021-06" db="EMBL/GenBank/DDBJ databases">
        <title>Parelaphostrongylus tenuis whole genome reference sequence.</title>
        <authorList>
            <person name="Garwood T.J."/>
            <person name="Larsen P.A."/>
            <person name="Fountain-Jones N.M."/>
            <person name="Garbe J.R."/>
            <person name="Macchietto M.G."/>
            <person name="Kania S.A."/>
            <person name="Gerhold R.W."/>
            <person name="Richards J.E."/>
            <person name="Wolf T.M."/>
        </authorList>
    </citation>
    <scope>NUCLEOTIDE SEQUENCE</scope>
    <source>
        <strain evidence="1">MNPRO001-30</strain>
        <tissue evidence="1">Meninges</tissue>
    </source>
</reference>
<dbReference type="AlphaFoldDB" id="A0AAD5QU23"/>
<accession>A0AAD5QU23</accession>
<gene>
    <name evidence="1" type="ORF">KIN20_017885</name>
</gene>
<dbReference type="EMBL" id="JAHQIW010003572">
    <property type="protein sequence ID" value="KAJ1359201.1"/>
    <property type="molecule type" value="Genomic_DNA"/>
</dbReference>
<evidence type="ECO:0000313" key="2">
    <source>
        <dbReference type="Proteomes" id="UP001196413"/>
    </source>
</evidence>
<comment type="caution">
    <text evidence="1">The sequence shown here is derived from an EMBL/GenBank/DDBJ whole genome shotgun (WGS) entry which is preliminary data.</text>
</comment>
<keyword evidence="2" id="KW-1185">Reference proteome</keyword>
<sequence length="108" mass="12536">MESSNRFSELEVRIHVTPSHSQRTLHHLCSVRNRLPVRKRICVEMRDRKIDHKVVLALSDNFKVNPLKITHTESVRKAYPSQPSHLPLTFTRTSTQILSAAFIFTAFQ</sequence>
<proteinExistence type="predicted"/>
<name>A0AAD5QU23_PARTN</name>
<evidence type="ECO:0000313" key="1">
    <source>
        <dbReference type="EMBL" id="KAJ1359201.1"/>
    </source>
</evidence>
<dbReference type="Proteomes" id="UP001196413">
    <property type="component" value="Unassembled WGS sequence"/>
</dbReference>